<keyword evidence="6 8" id="KW-1133">Transmembrane helix</keyword>
<evidence type="ECO:0000256" key="7">
    <source>
        <dbReference type="ARBA" id="ARBA00023136"/>
    </source>
</evidence>
<feature type="transmembrane region" description="Helical" evidence="8">
    <location>
        <begin position="63"/>
        <end position="83"/>
    </location>
</feature>
<keyword evidence="2" id="KW-1003">Cell membrane</keyword>
<feature type="transmembrane region" description="Helical" evidence="8">
    <location>
        <begin position="168"/>
        <end position="189"/>
    </location>
</feature>
<dbReference type="AlphaFoldDB" id="C5BW00"/>
<comment type="subcellular location">
    <subcellularLocation>
        <location evidence="1">Cell membrane</location>
        <topology evidence="1">Multi-pass membrane protein</topology>
    </subcellularLocation>
</comment>
<feature type="transmembrane region" description="Helical" evidence="8">
    <location>
        <begin position="367"/>
        <end position="390"/>
    </location>
</feature>
<feature type="transmembrane region" description="Helical" evidence="8">
    <location>
        <begin position="141"/>
        <end position="161"/>
    </location>
</feature>
<dbReference type="eggNOG" id="COG0728">
    <property type="taxonomic scope" value="Bacteria"/>
</dbReference>
<evidence type="ECO:0000256" key="6">
    <source>
        <dbReference type="ARBA" id="ARBA00022989"/>
    </source>
</evidence>
<dbReference type="GO" id="GO:0005886">
    <property type="term" value="C:plasma membrane"/>
    <property type="evidence" value="ECO:0007669"/>
    <property type="project" value="UniProtKB-SubCell"/>
</dbReference>
<dbReference type="GO" id="GO:0034204">
    <property type="term" value="P:lipid translocation"/>
    <property type="evidence" value="ECO:0007669"/>
    <property type="project" value="TreeGrafter"/>
</dbReference>
<keyword evidence="3 8" id="KW-0812">Transmembrane</keyword>
<dbReference type="InterPro" id="IPR004268">
    <property type="entry name" value="MurJ"/>
</dbReference>
<sequence length="538" mass="53277">MSVGARRLVAGLAGATAAITALTLLSRVVGFGRWFAQNAWVGPNEVGTAYATANSVPNVLYEVAAGGALAGAVIPLLAAPLAARMRGDVDRISSALLGWALVALVPLAVVTALLARPVATLLLSSRGVPASQEQVELATTLLRIFAPQIPLYGIGVVLTGVLQAQKRFLLPACAPLASSVVVIASYYAFGLLAGPEPTPGALSSSAVAWLGWGTTAGVAAMSLPLLVPVVASGVRLRPALRFPPGVAPRARRLAASGIGTLLAQQASVVVAVVLANRFGQLDGTVSVYQYSQAVYLLPYAVLAVPLATAMFPRLAEHASARDSRAFARDTSASTRAIVVAALAGAAGLVAAADPVQTVFATYARGDVSGMAGAVTAMAPGLVGMALLFHLSRALYALEHARAAVVATSIGWVTVAVASWVAVMVLAPDGDDGPAALLGLGIGTAVGMTVAAIALAVAVRRVAGSAALAGIGRTTAVALGGAVVGALAGRLVAGSIAGPDAGAGVALLAGLVGGVLALAAVGAASAAADRSLVAIVRRA</sequence>
<reference evidence="9 10" key="1">
    <citation type="journal article" date="2009" name="Stand. Genomic Sci.">
        <title>Complete genome sequence of Beutenbergia cavernae type strain (HKI 0122).</title>
        <authorList>
            <person name="Land M."/>
            <person name="Pukall R."/>
            <person name="Abt B."/>
            <person name="Goker M."/>
            <person name="Rohde M."/>
            <person name="Glavina Del Rio T."/>
            <person name="Tice H."/>
            <person name="Copeland A."/>
            <person name="Cheng J.F."/>
            <person name="Lucas S."/>
            <person name="Chen F."/>
            <person name="Nolan M."/>
            <person name="Bruce D."/>
            <person name="Goodwin L."/>
            <person name="Pitluck S."/>
            <person name="Ivanova N."/>
            <person name="Mavromatis K."/>
            <person name="Ovchinnikova G."/>
            <person name="Pati A."/>
            <person name="Chen A."/>
            <person name="Palaniappan K."/>
            <person name="Hauser L."/>
            <person name="Chang Y.J."/>
            <person name="Jefferies C.C."/>
            <person name="Saunders E."/>
            <person name="Brettin T."/>
            <person name="Detter J.C."/>
            <person name="Han C."/>
            <person name="Chain P."/>
            <person name="Bristow J."/>
            <person name="Eisen J.A."/>
            <person name="Markowitz V."/>
            <person name="Hugenholtz P."/>
            <person name="Kyrpides N.C."/>
            <person name="Klenk H.P."/>
            <person name="Lapidus A."/>
        </authorList>
    </citation>
    <scope>NUCLEOTIDE SEQUENCE [LARGE SCALE GENOMIC DNA]</scope>
    <source>
        <strain evidence="10">ATCC BAA-8 / DSM 12333 / NBRC 16432</strain>
    </source>
</reference>
<dbReference type="EMBL" id="CP001618">
    <property type="protein sequence ID" value="ACQ80601.1"/>
    <property type="molecule type" value="Genomic_DNA"/>
</dbReference>
<evidence type="ECO:0000256" key="8">
    <source>
        <dbReference type="SAM" id="Phobius"/>
    </source>
</evidence>
<evidence type="ECO:0000256" key="4">
    <source>
        <dbReference type="ARBA" id="ARBA00022960"/>
    </source>
</evidence>
<keyword evidence="4" id="KW-0133">Cell shape</keyword>
<dbReference type="PRINTS" id="PR01806">
    <property type="entry name" value="VIRFACTRMVIN"/>
</dbReference>
<dbReference type="STRING" id="471853.Bcav_2351"/>
<feature type="transmembrane region" description="Helical" evidence="8">
    <location>
        <begin position="434"/>
        <end position="458"/>
    </location>
</feature>
<evidence type="ECO:0000256" key="2">
    <source>
        <dbReference type="ARBA" id="ARBA00022475"/>
    </source>
</evidence>
<feature type="transmembrane region" description="Helical" evidence="8">
    <location>
        <begin position="209"/>
        <end position="232"/>
    </location>
</feature>
<organism evidence="9 10">
    <name type="scientific">Beutenbergia cavernae (strain ATCC BAA-8 / DSM 12333 / CCUG 43141 / JCM 11478 / NBRC 16432 / NCIMB 13614 / HKI 0122)</name>
    <dbReference type="NCBI Taxonomy" id="471853"/>
    <lineage>
        <taxon>Bacteria</taxon>
        <taxon>Bacillati</taxon>
        <taxon>Actinomycetota</taxon>
        <taxon>Actinomycetes</taxon>
        <taxon>Micrococcales</taxon>
        <taxon>Beutenbergiaceae</taxon>
        <taxon>Beutenbergia</taxon>
    </lineage>
</organism>
<evidence type="ECO:0000313" key="9">
    <source>
        <dbReference type="EMBL" id="ACQ80601.1"/>
    </source>
</evidence>
<evidence type="ECO:0000256" key="3">
    <source>
        <dbReference type="ARBA" id="ARBA00022692"/>
    </source>
</evidence>
<dbReference type="GO" id="GO:0015648">
    <property type="term" value="F:lipid-linked peptidoglycan transporter activity"/>
    <property type="evidence" value="ECO:0007669"/>
    <property type="project" value="TreeGrafter"/>
</dbReference>
<feature type="transmembrane region" description="Helical" evidence="8">
    <location>
        <begin position="95"/>
        <end position="115"/>
    </location>
</feature>
<feature type="transmembrane region" description="Helical" evidence="8">
    <location>
        <begin position="504"/>
        <end position="527"/>
    </location>
</feature>
<feature type="transmembrane region" description="Helical" evidence="8">
    <location>
        <begin position="402"/>
        <end position="422"/>
    </location>
</feature>
<keyword evidence="10" id="KW-1185">Reference proteome</keyword>
<dbReference type="KEGG" id="bcv:Bcav_2351"/>
<dbReference type="RefSeq" id="WP_015882841.1">
    <property type="nucleotide sequence ID" value="NC_012669.1"/>
</dbReference>
<feature type="transmembrane region" description="Helical" evidence="8">
    <location>
        <begin position="253"/>
        <end position="275"/>
    </location>
</feature>
<gene>
    <name evidence="9" type="ordered locus">Bcav_2351</name>
</gene>
<dbReference type="GO" id="GO:0009252">
    <property type="term" value="P:peptidoglycan biosynthetic process"/>
    <property type="evidence" value="ECO:0007669"/>
    <property type="project" value="UniProtKB-KW"/>
</dbReference>
<feature type="transmembrane region" description="Helical" evidence="8">
    <location>
        <begin position="295"/>
        <end position="315"/>
    </location>
</feature>
<dbReference type="GO" id="GO:0008360">
    <property type="term" value="P:regulation of cell shape"/>
    <property type="evidence" value="ECO:0007669"/>
    <property type="project" value="UniProtKB-KW"/>
</dbReference>
<proteinExistence type="predicted"/>
<keyword evidence="5" id="KW-0573">Peptidoglycan synthesis</keyword>
<evidence type="ECO:0000256" key="1">
    <source>
        <dbReference type="ARBA" id="ARBA00004651"/>
    </source>
</evidence>
<dbReference type="InterPro" id="IPR051050">
    <property type="entry name" value="Lipid_II_flippase_MurJ/MviN"/>
</dbReference>
<name>C5BW00_BEUC1</name>
<dbReference type="PANTHER" id="PTHR47019:SF1">
    <property type="entry name" value="LIPID II FLIPPASE MURJ"/>
    <property type="match status" value="1"/>
</dbReference>
<protein>
    <submittedName>
        <fullName evidence="9">Virulence factor MVIN family protein</fullName>
    </submittedName>
</protein>
<feature type="transmembrane region" description="Helical" evidence="8">
    <location>
        <begin position="470"/>
        <end position="492"/>
    </location>
</feature>
<dbReference type="HOGENOM" id="CLU_006797_2_0_11"/>
<evidence type="ECO:0000256" key="5">
    <source>
        <dbReference type="ARBA" id="ARBA00022984"/>
    </source>
</evidence>
<keyword evidence="7 8" id="KW-0472">Membrane</keyword>
<dbReference type="PANTHER" id="PTHR47019">
    <property type="entry name" value="LIPID II FLIPPASE MURJ"/>
    <property type="match status" value="1"/>
</dbReference>
<accession>C5BW00</accession>
<dbReference type="Proteomes" id="UP000007962">
    <property type="component" value="Chromosome"/>
</dbReference>
<feature type="transmembrane region" description="Helical" evidence="8">
    <location>
        <begin position="336"/>
        <end position="355"/>
    </location>
</feature>
<evidence type="ECO:0000313" key="10">
    <source>
        <dbReference type="Proteomes" id="UP000007962"/>
    </source>
</evidence>
<dbReference type="Pfam" id="PF03023">
    <property type="entry name" value="MurJ"/>
    <property type="match status" value="1"/>
</dbReference>